<protein>
    <submittedName>
        <fullName evidence="1">Uncharacterized protein</fullName>
    </submittedName>
</protein>
<dbReference type="EMBL" id="JAVYJV010000017">
    <property type="protein sequence ID" value="KAK4349275.1"/>
    <property type="molecule type" value="Genomic_DNA"/>
</dbReference>
<evidence type="ECO:0000313" key="2">
    <source>
        <dbReference type="Proteomes" id="UP001291623"/>
    </source>
</evidence>
<dbReference type="AlphaFoldDB" id="A0AAE1RCV4"/>
<dbReference type="Proteomes" id="UP001291623">
    <property type="component" value="Unassembled WGS sequence"/>
</dbReference>
<reference evidence="1" key="1">
    <citation type="submission" date="2023-12" db="EMBL/GenBank/DDBJ databases">
        <title>Genome assembly of Anisodus tanguticus.</title>
        <authorList>
            <person name="Wang Y.-J."/>
        </authorList>
    </citation>
    <scope>NUCLEOTIDE SEQUENCE</scope>
    <source>
        <strain evidence="1">KB-2021</strain>
        <tissue evidence="1">Leaf</tissue>
    </source>
</reference>
<proteinExistence type="predicted"/>
<comment type="caution">
    <text evidence="1">The sequence shown here is derived from an EMBL/GenBank/DDBJ whole genome shotgun (WGS) entry which is preliminary data.</text>
</comment>
<name>A0AAE1RCV4_9SOLA</name>
<sequence length="53" mass="6090">MGEDIELDDRIEEVFLVEGMAMICRTKVIHIWISPTVVGAKNLPLMDLRIKHL</sequence>
<gene>
    <name evidence="1" type="ORF">RND71_032030</name>
</gene>
<organism evidence="1 2">
    <name type="scientific">Anisodus tanguticus</name>
    <dbReference type="NCBI Taxonomy" id="243964"/>
    <lineage>
        <taxon>Eukaryota</taxon>
        <taxon>Viridiplantae</taxon>
        <taxon>Streptophyta</taxon>
        <taxon>Embryophyta</taxon>
        <taxon>Tracheophyta</taxon>
        <taxon>Spermatophyta</taxon>
        <taxon>Magnoliopsida</taxon>
        <taxon>eudicotyledons</taxon>
        <taxon>Gunneridae</taxon>
        <taxon>Pentapetalae</taxon>
        <taxon>asterids</taxon>
        <taxon>lamiids</taxon>
        <taxon>Solanales</taxon>
        <taxon>Solanaceae</taxon>
        <taxon>Solanoideae</taxon>
        <taxon>Hyoscyameae</taxon>
        <taxon>Anisodus</taxon>
    </lineage>
</organism>
<evidence type="ECO:0000313" key="1">
    <source>
        <dbReference type="EMBL" id="KAK4349275.1"/>
    </source>
</evidence>
<accession>A0AAE1RCV4</accession>
<keyword evidence="2" id="KW-1185">Reference proteome</keyword>